<evidence type="ECO:0000313" key="3">
    <source>
        <dbReference type="Proteomes" id="UP000722989"/>
    </source>
</evidence>
<organism evidence="2 3">
    <name type="scientific">Planosporangium thailandense</name>
    <dbReference type="NCBI Taxonomy" id="765197"/>
    <lineage>
        <taxon>Bacteria</taxon>
        <taxon>Bacillati</taxon>
        <taxon>Actinomycetota</taxon>
        <taxon>Actinomycetes</taxon>
        <taxon>Micromonosporales</taxon>
        <taxon>Micromonosporaceae</taxon>
        <taxon>Planosporangium</taxon>
    </lineage>
</organism>
<sequence length="286" mass="28554">MIVASLLLAIGAVALLVVGLAGGSGPYLIGSIAASLLAAISLVAGGRQFGAQPADAASGRVGAAPADHPAESSTDQPGGERGRVGGDPSDDRVAGVQPDVGDHVGPVPVNEEFSQVRTEEIAPARVGGGDGAVQRQPASVGAPSPTHTRSGQLLISAADDSGERRDVGGPNGVSPAADRAGLDGLGGLAGVGDVDDPGDLGDSDDEEPPDEPVAQPLAGSEAERLAGLDDAVVVIDGRPRYHLPGCVHLLMRESERLPVREAVELGFTPCGLCEPATALLADDHRA</sequence>
<feature type="compositionally biased region" description="Acidic residues" evidence="1">
    <location>
        <begin position="193"/>
        <end position="210"/>
    </location>
</feature>
<feature type="compositionally biased region" description="Basic and acidic residues" evidence="1">
    <location>
        <begin position="78"/>
        <end position="93"/>
    </location>
</feature>
<feature type="compositionally biased region" description="Low complexity" evidence="1">
    <location>
        <begin position="95"/>
        <end position="109"/>
    </location>
</feature>
<gene>
    <name evidence="2" type="ORF">HC031_08730</name>
</gene>
<name>A0ABX0XX20_9ACTN</name>
<dbReference type="Proteomes" id="UP000722989">
    <property type="component" value="Unassembled WGS sequence"/>
</dbReference>
<comment type="caution">
    <text evidence="2">The sequence shown here is derived from an EMBL/GenBank/DDBJ whole genome shotgun (WGS) entry which is preliminary data.</text>
</comment>
<evidence type="ECO:0000313" key="2">
    <source>
        <dbReference type="EMBL" id="NJC69804.1"/>
    </source>
</evidence>
<protein>
    <submittedName>
        <fullName evidence="2">Uncharacterized protein</fullName>
    </submittedName>
</protein>
<reference evidence="2 3" key="1">
    <citation type="submission" date="2020-03" db="EMBL/GenBank/DDBJ databases">
        <title>WGS of the type strain of Planosporangium spp.</title>
        <authorList>
            <person name="Thawai C."/>
        </authorList>
    </citation>
    <scope>NUCLEOTIDE SEQUENCE [LARGE SCALE GENOMIC DNA]</scope>
    <source>
        <strain evidence="2 3">TBRC 5610</strain>
    </source>
</reference>
<keyword evidence="3" id="KW-1185">Reference proteome</keyword>
<proteinExistence type="predicted"/>
<dbReference type="EMBL" id="JAATVY010000004">
    <property type="protein sequence ID" value="NJC69804.1"/>
    <property type="molecule type" value="Genomic_DNA"/>
</dbReference>
<evidence type="ECO:0000256" key="1">
    <source>
        <dbReference type="SAM" id="MobiDB-lite"/>
    </source>
</evidence>
<feature type="region of interest" description="Disordered" evidence="1">
    <location>
        <begin position="56"/>
        <end position="219"/>
    </location>
</feature>
<dbReference type="RefSeq" id="WP_167924515.1">
    <property type="nucleotide sequence ID" value="NZ_JAATVY010000004.1"/>
</dbReference>
<accession>A0ABX0XX20</accession>